<dbReference type="HOGENOM" id="CLU_000445_69_8_4"/>
<evidence type="ECO:0000256" key="1">
    <source>
        <dbReference type="ARBA" id="ARBA00022553"/>
    </source>
</evidence>
<dbReference type="Pfam" id="PF00072">
    <property type="entry name" value="Response_reg"/>
    <property type="match status" value="1"/>
</dbReference>
<dbReference type="InterPro" id="IPR050595">
    <property type="entry name" value="Bact_response_regulator"/>
</dbReference>
<reference evidence="4 5" key="1">
    <citation type="submission" date="2007-04" db="EMBL/GenBank/DDBJ databases">
        <title>Complete genome sequence of Burkholderia multivorans ATCC 17616.</title>
        <authorList>
            <person name="Ohtsubo Y."/>
            <person name="Yamashita A."/>
            <person name="Kurokawa K."/>
            <person name="Takami H."/>
            <person name="Yuhara S."/>
            <person name="Nishiyama E."/>
            <person name="Endo R."/>
            <person name="Miyazaki R."/>
            <person name="Ono A."/>
            <person name="Yano K."/>
            <person name="Ito M."/>
            <person name="Sota M."/>
            <person name="Yuji N."/>
            <person name="Hattori M."/>
            <person name="Tsuda M."/>
        </authorList>
    </citation>
    <scope>NUCLEOTIDE SEQUENCE [LARGE SCALE GENOMIC DNA]</scope>
    <source>
        <strain evidence="5">ATCC 17616 / 249</strain>
    </source>
</reference>
<dbReference type="STRING" id="395019.BMULJ_03336"/>
<dbReference type="InterPro" id="IPR011006">
    <property type="entry name" value="CheY-like_superfamily"/>
</dbReference>
<dbReference type="KEGG" id="bmj:BMULJ_03336"/>
<evidence type="ECO:0000259" key="3">
    <source>
        <dbReference type="PROSITE" id="PS50110"/>
    </source>
</evidence>
<sequence>MHDKTVCIIDDEWAVRQSLESLVRAIGARVQLYDSAEAFLEHGRHDASHCIVCDIRMTRMSGLELLACMRARACDVPFIFVTAHLTAHRELEARRLGALCVLEKPFDPAELVQWMTRALAGR</sequence>
<feature type="modified residue" description="4-aspartylphosphate" evidence="2">
    <location>
        <position position="54"/>
    </location>
</feature>
<gene>
    <name evidence="4" type="ordered locus">BMULJ_03336</name>
</gene>
<organism evidence="4 5">
    <name type="scientific">Burkholderia multivorans (strain ATCC 17616 / 249)</name>
    <dbReference type="NCBI Taxonomy" id="395019"/>
    <lineage>
        <taxon>Bacteria</taxon>
        <taxon>Pseudomonadati</taxon>
        <taxon>Pseudomonadota</taxon>
        <taxon>Betaproteobacteria</taxon>
        <taxon>Burkholderiales</taxon>
        <taxon>Burkholderiaceae</taxon>
        <taxon>Burkholderia</taxon>
        <taxon>Burkholderia cepacia complex</taxon>
    </lineage>
</organism>
<dbReference type="RefSeq" id="WP_006414919.1">
    <property type="nucleotide sequence ID" value="NC_010086.1"/>
</dbReference>
<dbReference type="PANTHER" id="PTHR44591:SF25">
    <property type="entry name" value="CHEMOTAXIS TWO-COMPONENT RESPONSE REGULATOR"/>
    <property type="match status" value="1"/>
</dbReference>
<dbReference type="PROSITE" id="PS50110">
    <property type="entry name" value="RESPONSE_REGULATORY"/>
    <property type="match status" value="1"/>
</dbReference>
<dbReference type="GO" id="GO:0000160">
    <property type="term" value="P:phosphorelay signal transduction system"/>
    <property type="evidence" value="ECO:0007669"/>
    <property type="project" value="InterPro"/>
</dbReference>
<dbReference type="SUPFAM" id="SSF52172">
    <property type="entry name" value="CheY-like"/>
    <property type="match status" value="1"/>
</dbReference>
<name>A0A0H3KIX2_BURM1</name>
<accession>A0A0H3KIX2</accession>
<feature type="domain" description="Response regulatory" evidence="3">
    <location>
        <begin position="5"/>
        <end position="119"/>
    </location>
</feature>
<dbReference type="AlphaFoldDB" id="A0A0H3KIX2"/>
<dbReference type="EMBL" id="AP009386">
    <property type="protein sequence ID" value="BAG45209.1"/>
    <property type="molecule type" value="Genomic_DNA"/>
</dbReference>
<evidence type="ECO:0000313" key="4">
    <source>
        <dbReference type="EMBL" id="BAG45209.1"/>
    </source>
</evidence>
<evidence type="ECO:0000256" key="2">
    <source>
        <dbReference type="PROSITE-ProRule" id="PRU00169"/>
    </source>
</evidence>
<dbReference type="SMART" id="SM00448">
    <property type="entry name" value="REC"/>
    <property type="match status" value="1"/>
</dbReference>
<dbReference type="InterPro" id="IPR001789">
    <property type="entry name" value="Sig_transdc_resp-reg_receiver"/>
</dbReference>
<dbReference type="PANTHER" id="PTHR44591">
    <property type="entry name" value="STRESS RESPONSE REGULATOR PROTEIN 1"/>
    <property type="match status" value="1"/>
</dbReference>
<proteinExistence type="predicted"/>
<dbReference type="Proteomes" id="UP000008815">
    <property type="component" value="Chromosome 2"/>
</dbReference>
<dbReference type="Gene3D" id="3.40.50.2300">
    <property type="match status" value="1"/>
</dbReference>
<protein>
    <submittedName>
        <fullName evidence="4">CheY-like signal receiver domain protein</fullName>
    </submittedName>
</protein>
<evidence type="ECO:0000313" key="5">
    <source>
        <dbReference type="Proteomes" id="UP000008815"/>
    </source>
</evidence>
<dbReference type="eggNOG" id="COG4566">
    <property type="taxonomic scope" value="Bacteria"/>
</dbReference>
<keyword evidence="1 2" id="KW-0597">Phosphoprotein</keyword>
<keyword evidence="5" id="KW-1185">Reference proteome</keyword>